<reference evidence="2 3" key="1">
    <citation type="submission" date="2017-07" db="EMBL/GenBank/DDBJ databases">
        <title>Tetzosporium hominis gen.nov. sp.nov.</title>
        <authorList>
            <person name="Tetz G."/>
            <person name="Tetz V."/>
        </authorList>
    </citation>
    <scope>NUCLEOTIDE SEQUENCE [LARGE SCALE GENOMIC DNA]</scope>
    <source>
        <strain evidence="2 3">VT-49</strain>
    </source>
</reference>
<feature type="transmembrane region" description="Helical" evidence="1">
    <location>
        <begin position="146"/>
        <end position="167"/>
    </location>
</feature>
<gene>
    <name evidence="2" type="ORF">CF394_06970</name>
</gene>
<keyword evidence="1" id="KW-0472">Membrane</keyword>
<name>A0A264W4L7_9BACL</name>
<sequence length="171" mass="19730">MNFNLIFLFILTMILGGLVWHLKKENEKYNIAFIFFNIFICVALISVVFVIDLITTWIGSSWLGILLAFLLPIIFALICLIFAFIAEKNKLFGKKKFKQWFKLNIKKITLRITILSIYFFILLSILFLIFFNVFGYDSSIYSTSEIANSLTLLGIITTLLGMLPGLYENLN</sequence>
<feature type="transmembrane region" description="Helical" evidence="1">
    <location>
        <begin position="63"/>
        <end position="87"/>
    </location>
</feature>
<accession>A0A264W4L7</accession>
<dbReference type="Proteomes" id="UP000217065">
    <property type="component" value="Unassembled WGS sequence"/>
</dbReference>
<feature type="transmembrane region" description="Helical" evidence="1">
    <location>
        <begin position="108"/>
        <end position="134"/>
    </location>
</feature>
<dbReference type="EMBL" id="NOKQ01000196">
    <property type="protein sequence ID" value="OZS78491.1"/>
    <property type="molecule type" value="Genomic_DNA"/>
</dbReference>
<dbReference type="AlphaFoldDB" id="A0A264W4L7"/>
<keyword evidence="1" id="KW-0812">Transmembrane</keyword>
<comment type="caution">
    <text evidence="2">The sequence shown here is derived from an EMBL/GenBank/DDBJ whole genome shotgun (WGS) entry which is preliminary data.</text>
</comment>
<organism evidence="2 3">
    <name type="scientific">Tetzosporium hominis</name>
    <dbReference type="NCBI Taxonomy" id="2020506"/>
    <lineage>
        <taxon>Bacteria</taxon>
        <taxon>Bacillati</taxon>
        <taxon>Bacillota</taxon>
        <taxon>Bacilli</taxon>
        <taxon>Bacillales</taxon>
        <taxon>Caryophanaceae</taxon>
        <taxon>Tetzosporium</taxon>
    </lineage>
</organism>
<feature type="transmembrane region" description="Helical" evidence="1">
    <location>
        <begin position="29"/>
        <end position="51"/>
    </location>
</feature>
<proteinExistence type="predicted"/>
<evidence type="ECO:0000256" key="1">
    <source>
        <dbReference type="SAM" id="Phobius"/>
    </source>
</evidence>
<keyword evidence="1" id="KW-1133">Transmembrane helix</keyword>
<evidence type="ECO:0000313" key="2">
    <source>
        <dbReference type="EMBL" id="OZS78491.1"/>
    </source>
</evidence>
<dbReference type="RefSeq" id="WP_094942530.1">
    <property type="nucleotide sequence ID" value="NZ_NOKQ01000196.1"/>
</dbReference>
<protein>
    <submittedName>
        <fullName evidence="2">Uncharacterized protein</fullName>
    </submittedName>
</protein>
<feature type="transmembrane region" description="Helical" evidence="1">
    <location>
        <begin position="6"/>
        <end position="22"/>
    </location>
</feature>
<evidence type="ECO:0000313" key="3">
    <source>
        <dbReference type="Proteomes" id="UP000217065"/>
    </source>
</evidence>
<keyword evidence="3" id="KW-1185">Reference proteome</keyword>